<feature type="domain" description="Fe/B12 periplasmic-binding" evidence="2">
    <location>
        <begin position="12"/>
        <end position="250"/>
    </location>
</feature>
<sequence length="250" mass="29280">MFIFERVFLFMRVISLVPSITETLFDLGLTTDEIVGRTKFCIHPKELVDNVEIIGGTKNLNIEKIKSLKPDLIIANKEENIKEQVEELMIDYKVLLTNIETLEDNYYLIKQLGNLLGKEDRAQLFNLKTYEAFDFPKAEKRLKVAYLIWKNPYMTVGGDTFISRILEELGFENLFKNEKRYPEIQLEDLKEADLIFLSSEPFPFKEKHIEEIQEVCKNQKIKIVDGEAFSWYGTHLAKCGEYYRVLSEDL</sequence>
<gene>
    <name evidence="3" type="ORF">SAMN05660493_02387</name>
</gene>
<name>A0A1U7PZZ2_9FLAO</name>
<proteinExistence type="predicted"/>
<dbReference type="EMBL" id="FTPU01000028">
    <property type="protein sequence ID" value="SIT97662.1"/>
    <property type="molecule type" value="Genomic_DNA"/>
</dbReference>
<keyword evidence="1" id="KW-0732">Signal</keyword>
<protein>
    <submittedName>
        <fullName evidence="3">ABC-type Fe3+-hydroxamate transport system, substrate-binding protein</fullName>
    </submittedName>
</protein>
<dbReference type="SUPFAM" id="SSF53807">
    <property type="entry name" value="Helical backbone' metal receptor"/>
    <property type="match status" value="1"/>
</dbReference>
<accession>A0A1U7PZZ2</accession>
<dbReference type="STRING" id="1121284.SAMN05660493_02387"/>
<organism evidence="3 4">
    <name type="scientific">Epilithonimonas bovis DSM 19482</name>
    <dbReference type="NCBI Taxonomy" id="1121284"/>
    <lineage>
        <taxon>Bacteria</taxon>
        <taxon>Pseudomonadati</taxon>
        <taxon>Bacteroidota</taxon>
        <taxon>Flavobacteriia</taxon>
        <taxon>Flavobacteriales</taxon>
        <taxon>Weeksellaceae</taxon>
        <taxon>Chryseobacterium group</taxon>
        <taxon>Epilithonimonas</taxon>
    </lineage>
</organism>
<dbReference type="InterPro" id="IPR002491">
    <property type="entry name" value="ABC_transptr_periplasmic_BD"/>
</dbReference>
<evidence type="ECO:0000313" key="3">
    <source>
        <dbReference type="EMBL" id="SIT97662.1"/>
    </source>
</evidence>
<dbReference type="InterPro" id="IPR050902">
    <property type="entry name" value="ABC_Transporter_SBP"/>
</dbReference>
<dbReference type="InterPro" id="IPR054828">
    <property type="entry name" value="Vit_B12_bind_prot"/>
</dbReference>
<dbReference type="PROSITE" id="PS50983">
    <property type="entry name" value="FE_B12_PBP"/>
    <property type="match status" value="1"/>
</dbReference>
<evidence type="ECO:0000259" key="2">
    <source>
        <dbReference type="PROSITE" id="PS50983"/>
    </source>
</evidence>
<evidence type="ECO:0000313" key="4">
    <source>
        <dbReference type="Proteomes" id="UP000187261"/>
    </source>
</evidence>
<dbReference type="Gene3D" id="3.40.50.1980">
    <property type="entry name" value="Nitrogenase molybdenum iron protein domain"/>
    <property type="match status" value="2"/>
</dbReference>
<reference evidence="4" key="1">
    <citation type="submission" date="2016-10" db="EMBL/GenBank/DDBJ databases">
        <authorList>
            <person name="Varghese N."/>
            <person name="Submissions S."/>
        </authorList>
    </citation>
    <scope>NUCLEOTIDE SEQUENCE [LARGE SCALE GENOMIC DNA]</scope>
    <source>
        <strain evidence="4">DSM 19482</strain>
    </source>
</reference>
<dbReference type="AlphaFoldDB" id="A0A1U7PZZ2"/>
<dbReference type="Pfam" id="PF01497">
    <property type="entry name" value="Peripla_BP_2"/>
    <property type="match status" value="1"/>
</dbReference>
<evidence type="ECO:0000256" key="1">
    <source>
        <dbReference type="ARBA" id="ARBA00022729"/>
    </source>
</evidence>
<dbReference type="Proteomes" id="UP000187261">
    <property type="component" value="Unassembled WGS sequence"/>
</dbReference>
<dbReference type="NCBIfam" id="NF038402">
    <property type="entry name" value="TroA_like"/>
    <property type="match status" value="1"/>
</dbReference>
<dbReference type="PANTHER" id="PTHR30535">
    <property type="entry name" value="VITAMIN B12-BINDING PROTEIN"/>
    <property type="match status" value="1"/>
</dbReference>
<keyword evidence="4" id="KW-1185">Reference proteome</keyword>
<dbReference type="PANTHER" id="PTHR30535:SF34">
    <property type="entry name" value="MOLYBDATE-BINDING PROTEIN MOLA"/>
    <property type="match status" value="1"/>
</dbReference>